<organism evidence="2 3">
    <name type="scientific">Kwoniella dendrophila CBS 6074</name>
    <dbReference type="NCBI Taxonomy" id="1295534"/>
    <lineage>
        <taxon>Eukaryota</taxon>
        <taxon>Fungi</taxon>
        <taxon>Dikarya</taxon>
        <taxon>Basidiomycota</taxon>
        <taxon>Agaricomycotina</taxon>
        <taxon>Tremellomycetes</taxon>
        <taxon>Tremellales</taxon>
        <taxon>Cryptococcaceae</taxon>
        <taxon>Kwoniella</taxon>
    </lineage>
</organism>
<evidence type="ECO:0000313" key="3">
    <source>
        <dbReference type="Proteomes" id="UP001355207"/>
    </source>
</evidence>
<reference evidence="2 3" key="1">
    <citation type="submission" date="2024-01" db="EMBL/GenBank/DDBJ databases">
        <title>Comparative genomics of Cryptococcus and Kwoniella reveals pathogenesis evolution and contrasting modes of karyotype evolution via chromosome fusion or intercentromeric recombination.</title>
        <authorList>
            <person name="Coelho M.A."/>
            <person name="David-Palma M."/>
            <person name="Shea T."/>
            <person name="Bowers K."/>
            <person name="McGinley-Smith S."/>
            <person name="Mohammad A.W."/>
            <person name="Gnirke A."/>
            <person name="Yurkov A.M."/>
            <person name="Nowrousian M."/>
            <person name="Sun S."/>
            <person name="Cuomo C.A."/>
            <person name="Heitman J."/>
        </authorList>
    </citation>
    <scope>NUCLEOTIDE SEQUENCE [LARGE SCALE GENOMIC DNA]</scope>
    <source>
        <strain evidence="2 3">CBS 6074</strain>
    </source>
</reference>
<dbReference type="GeneID" id="91097149"/>
<feature type="compositionally biased region" description="Basic and acidic residues" evidence="1">
    <location>
        <begin position="95"/>
        <end position="109"/>
    </location>
</feature>
<dbReference type="RefSeq" id="XP_066078296.1">
    <property type="nucleotide sequence ID" value="XM_066222199.1"/>
</dbReference>
<accession>A0AAX4K2Y3</accession>
<evidence type="ECO:0000313" key="2">
    <source>
        <dbReference type="EMBL" id="WWC91534.1"/>
    </source>
</evidence>
<evidence type="ECO:0008006" key="4">
    <source>
        <dbReference type="Google" id="ProtNLM"/>
    </source>
</evidence>
<proteinExistence type="predicted"/>
<name>A0AAX4K2Y3_9TREE</name>
<gene>
    <name evidence="2" type="ORF">L201_006480</name>
</gene>
<protein>
    <recommendedName>
        <fullName evidence="4">SCP domain-containing protein</fullName>
    </recommendedName>
</protein>
<dbReference type="AlphaFoldDB" id="A0AAX4K2Y3"/>
<dbReference type="Proteomes" id="UP001355207">
    <property type="component" value="Chromosome 9"/>
</dbReference>
<dbReference type="EMBL" id="CP144106">
    <property type="protein sequence ID" value="WWC91534.1"/>
    <property type="molecule type" value="Genomic_DNA"/>
</dbReference>
<sequence>MPTLRSQARKEKTSFAFAEGQVYSETGRPMRRARLMNNAGSMQGAAPIVTTESNIPEDMKNWKTATYKGYLTSPTPSPSAEGSAVQIKEEDSDDDHDRSRSHTLGREETVEYAKRREGRMIINRDTIPMNLDAAPVHSGINENLATMVLGERETTADVQDTIMSDIDIALGHSAEWTEKMIISKTIAGNRMWYEGLREHIENLPYPINKEDLASNLPSCEYEGCSTHNLPSQGLSLDQLLEYSTSPQAYDITQNHYNRGLMICSNHLNTVPSENLPNTRLARIDACDHIIKYDDWILSDEEQQNFTMSEPGTQNLICDIPIPIYEELKSNGQYHEIGLYWNQSTADKKSKHYCSVVAYMEDSRNTFVE</sequence>
<evidence type="ECO:0000256" key="1">
    <source>
        <dbReference type="SAM" id="MobiDB-lite"/>
    </source>
</evidence>
<feature type="region of interest" description="Disordered" evidence="1">
    <location>
        <begin position="70"/>
        <end position="109"/>
    </location>
</feature>
<keyword evidence="3" id="KW-1185">Reference proteome</keyword>